<comment type="caution">
    <text evidence="1">The sequence shown here is derived from an EMBL/GenBank/DDBJ whole genome shotgun (WGS) entry which is preliminary data.</text>
</comment>
<dbReference type="EMBL" id="AACS02000003">
    <property type="protein sequence ID" value="EAU90783.1"/>
    <property type="molecule type" value="Genomic_DNA"/>
</dbReference>
<evidence type="ECO:0000313" key="2">
    <source>
        <dbReference type="Proteomes" id="UP000001861"/>
    </source>
</evidence>
<evidence type="ECO:0000313" key="1">
    <source>
        <dbReference type="EMBL" id="EAU90783.1"/>
    </source>
</evidence>
<protein>
    <submittedName>
        <fullName evidence="1">Uncharacterized protein</fullName>
    </submittedName>
</protein>
<name>A8N839_COPC7</name>
<accession>A8N839</accession>
<sequence length="437" mass="49716">MCTDDKELFPSNMTGTSANIVDNAKKRTPVLDIEHIECETCRTALLERKTPPCHSPSLPGLAIWKPLPTNHRSARGYFVYGFPLSMDKLKRVAKRLGHRDRSNLVQQSVLIAARLEIMTQWKHALYFQSGKADAQSEEEGMAEYSGFHKMRVVPLLVMGCSASRELYHRRPTPEQMEVFEDYLGEARWFETPEAKDKYSRRAFTGVIPASSLSFMPLVTDDEDPTAVSVENVTSASAEGNSKKRKPVLDIGHIECETCRTALLEGRTPPCHSPSLPGLATWKPLPADHKSSPGYFVYGFPLRMDKLKRVAKRLGHRDRFSLVQQSVLIATRLEIMTQWKHAMYFQYGKADAQSEEEDMAVYEDFYKMRVVPILAMGCTASRKLYHRRPTPEQMRVLEDYLGEARWFETPETKEKYPASSFTGVIPASSYKEIVRTYG</sequence>
<dbReference type="KEGG" id="cci:CC1G_09260"/>
<dbReference type="RefSeq" id="XP_001830995.1">
    <property type="nucleotide sequence ID" value="XM_001830943.1"/>
</dbReference>
<dbReference type="eggNOG" id="ENOG502RBNJ">
    <property type="taxonomic scope" value="Eukaryota"/>
</dbReference>
<dbReference type="GeneID" id="6007447"/>
<proteinExistence type="predicted"/>
<reference evidence="1 2" key="1">
    <citation type="journal article" date="2010" name="Proc. Natl. Acad. Sci. U.S.A.">
        <title>Insights into evolution of multicellular fungi from the assembled chromosomes of the mushroom Coprinopsis cinerea (Coprinus cinereus).</title>
        <authorList>
            <person name="Stajich J.E."/>
            <person name="Wilke S.K."/>
            <person name="Ahren D."/>
            <person name="Au C.H."/>
            <person name="Birren B.W."/>
            <person name="Borodovsky M."/>
            <person name="Burns C."/>
            <person name="Canback B."/>
            <person name="Casselton L.A."/>
            <person name="Cheng C.K."/>
            <person name="Deng J."/>
            <person name="Dietrich F.S."/>
            <person name="Fargo D.C."/>
            <person name="Farman M.L."/>
            <person name="Gathman A.C."/>
            <person name="Goldberg J."/>
            <person name="Guigo R."/>
            <person name="Hoegger P.J."/>
            <person name="Hooker J.B."/>
            <person name="Huggins A."/>
            <person name="James T.Y."/>
            <person name="Kamada T."/>
            <person name="Kilaru S."/>
            <person name="Kodira C."/>
            <person name="Kues U."/>
            <person name="Kupfer D."/>
            <person name="Kwan H.S."/>
            <person name="Lomsadze A."/>
            <person name="Li W."/>
            <person name="Lilly W.W."/>
            <person name="Ma L.J."/>
            <person name="Mackey A.J."/>
            <person name="Manning G."/>
            <person name="Martin F."/>
            <person name="Muraguchi H."/>
            <person name="Natvig D.O."/>
            <person name="Palmerini H."/>
            <person name="Ramesh M.A."/>
            <person name="Rehmeyer C.J."/>
            <person name="Roe B.A."/>
            <person name="Shenoy N."/>
            <person name="Stanke M."/>
            <person name="Ter-Hovhannisyan V."/>
            <person name="Tunlid A."/>
            <person name="Velagapudi R."/>
            <person name="Vision T.J."/>
            <person name="Zeng Q."/>
            <person name="Zolan M.E."/>
            <person name="Pukkila P.J."/>
        </authorList>
    </citation>
    <scope>NUCLEOTIDE SEQUENCE [LARGE SCALE GENOMIC DNA]</scope>
    <source>
        <strain evidence="2">Okayama-7 / 130 / ATCC MYA-4618 / FGSC 9003</strain>
    </source>
</reference>
<dbReference type="Proteomes" id="UP000001861">
    <property type="component" value="Unassembled WGS sequence"/>
</dbReference>
<dbReference type="OrthoDB" id="2878435at2759"/>
<gene>
    <name evidence="1" type="ORF">CC1G_09260</name>
</gene>
<dbReference type="InParanoid" id="A8N839"/>
<organism evidence="1 2">
    <name type="scientific">Coprinopsis cinerea (strain Okayama-7 / 130 / ATCC MYA-4618 / FGSC 9003)</name>
    <name type="common">Inky cap fungus</name>
    <name type="synonym">Hormographiella aspergillata</name>
    <dbReference type="NCBI Taxonomy" id="240176"/>
    <lineage>
        <taxon>Eukaryota</taxon>
        <taxon>Fungi</taxon>
        <taxon>Dikarya</taxon>
        <taxon>Basidiomycota</taxon>
        <taxon>Agaricomycotina</taxon>
        <taxon>Agaricomycetes</taxon>
        <taxon>Agaricomycetidae</taxon>
        <taxon>Agaricales</taxon>
        <taxon>Agaricineae</taxon>
        <taxon>Psathyrellaceae</taxon>
        <taxon>Coprinopsis</taxon>
    </lineage>
</organism>
<keyword evidence="2" id="KW-1185">Reference proteome</keyword>
<dbReference type="VEuPathDB" id="FungiDB:CC1G_09260"/>
<dbReference type="AlphaFoldDB" id="A8N839"/>